<dbReference type="AlphaFoldDB" id="A0A7J6H6Q7"/>
<name>A0A7J6H6Q7_CANSA</name>
<keyword evidence="2" id="KW-1185">Reference proteome</keyword>
<proteinExistence type="predicted"/>
<accession>A0A7J6H6Q7</accession>
<sequence length="78" mass="8562">MTVSEVLRLKPPVIAAQYRHAYKKTKIEDITIPAGAGKDHHVAFFPFGRGPKTYNGQHFAMLAAKTAMDSSTTTRSPC</sequence>
<reference evidence="1 2" key="1">
    <citation type="journal article" date="2020" name="bioRxiv">
        <title>Sequence and annotation of 42 cannabis genomes reveals extensive copy number variation in cannabinoid synthesis and pathogen resistance genes.</title>
        <authorList>
            <person name="Mckernan K.J."/>
            <person name="Helbert Y."/>
            <person name="Kane L.T."/>
            <person name="Ebling H."/>
            <person name="Zhang L."/>
            <person name="Liu B."/>
            <person name="Eaton Z."/>
            <person name="Mclaughlin S."/>
            <person name="Kingan S."/>
            <person name="Baybayan P."/>
            <person name="Concepcion G."/>
            <person name="Jordan M."/>
            <person name="Riva A."/>
            <person name="Barbazuk W."/>
            <person name="Harkins T."/>
        </authorList>
    </citation>
    <scope>NUCLEOTIDE SEQUENCE [LARGE SCALE GENOMIC DNA]</scope>
    <source>
        <strain evidence="2">cv. Jamaican Lion 4</strain>
        <tissue evidence="1">Leaf</tissue>
    </source>
</reference>
<organism evidence="1 2">
    <name type="scientific">Cannabis sativa</name>
    <name type="common">Hemp</name>
    <name type="synonym">Marijuana</name>
    <dbReference type="NCBI Taxonomy" id="3483"/>
    <lineage>
        <taxon>Eukaryota</taxon>
        <taxon>Viridiplantae</taxon>
        <taxon>Streptophyta</taxon>
        <taxon>Embryophyta</taxon>
        <taxon>Tracheophyta</taxon>
        <taxon>Spermatophyta</taxon>
        <taxon>Magnoliopsida</taxon>
        <taxon>eudicotyledons</taxon>
        <taxon>Gunneridae</taxon>
        <taxon>Pentapetalae</taxon>
        <taxon>rosids</taxon>
        <taxon>fabids</taxon>
        <taxon>Rosales</taxon>
        <taxon>Cannabaceae</taxon>
        <taxon>Cannabis</taxon>
    </lineage>
</organism>
<dbReference type="GO" id="GO:0005506">
    <property type="term" value="F:iron ion binding"/>
    <property type="evidence" value="ECO:0007669"/>
    <property type="project" value="InterPro"/>
</dbReference>
<evidence type="ECO:0000313" key="2">
    <source>
        <dbReference type="Proteomes" id="UP000583929"/>
    </source>
</evidence>
<dbReference type="SUPFAM" id="SSF48264">
    <property type="entry name" value="Cytochrome P450"/>
    <property type="match status" value="1"/>
</dbReference>
<dbReference type="EMBL" id="JAATIQ010000061">
    <property type="protein sequence ID" value="KAF4390972.1"/>
    <property type="molecule type" value="Genomic_DNA"/>
</dbReference>
<dbReference type="GO" id="GO:0016705">
    <property type="term" value="F:oxidoreductase activity, acting on paired donors, with incorporation or reduction of molecular oxygen"/>
    <property type="evidence" value="ECO:0007669"/>
    <property type="project" value="InterPro"/>
</dbReference>
<comment type="caution">
    <text evidence="1">The sequence shown here is derived from an EMBL/GenBank/DDBJ whole genome shotgun (WGS) entry which is preliminary data.</text>
</comment>
<protein>
    <submittedName>
        <fullName evidence="1">Uncharacterized protein</fullName>
    </submittedName>
</protein>
<gene>
    <name evidence="1" type="ORF">G4B88_030650</name>
</gene>
<dbReference type="GO" id="GO:0004497">
    <property type="term" value="F:monooxygenase activity"/>
    <property type="evidence" value="ECO:0007669"/>
    <property type="project" value="InterPro"/>
</dbReference>
<dbReference type="GO" id="GO:0020037">
    <property type="term" value="F:heme binding"/>
    <property type="evidence" value="ECO:0007669"/>
    <property type="project" value="InterPro"/>
</dbReference>
<evidence type="ECO:0000313" key="1">
    <source>
        <dbReference type="EMBL" id="KAF4390972.1"/>
    </source>
</evidence>
<dbReference type="Proteomes" id="UP000583929">
    <property type="component" value="Unassembled WGS sequence"/>
</dbReference>
<dbReference type="Gene3D" id="1.10.630.10">
    <property type="entry name" value="Cytochrome P450"/>
    <property type="match status" value="1"/>
</dbReference>
<dbReference type="InterPro" id="IPR036396">
    <property type="entry name" value="Cyt_P450_sf"/>
</dbReference>